<reference evidence="2" key="1">
    <citation type="submission" date="2016-10" db="EMBL/GenBank/DDBJ databases">
        <authorList>
            <person name="Varghese N."/>
            <person name="Submissions S."/>
        </authorList>
    </citation>
    <scope>NUCLEOTIDE SEQUENCE [LARGE SCALE GENOMIC DNA]</scope>
    <source>
        <strain evidence="2">DSM 19326</strain>
    </source>
</reference>
<evidence type="ECO:0008006" key="3">
    <source>
        <dbReference type="Google" id="ProtNLM"/>
    </source>
</evidence>
<dbReference type="Proteomes" id="UP000198555">
    <property type="component" value="Unassembled WGS sequence"/>
</dbReference>
<evidence type="ECO:0000313" key="2">
    <source>
        <dbReference type="Proteomes" id="UP000198555"/>
    </source>
</evidence>
<dbReference type="AlphaFoldDB" id="A0A1H6KC32"/>
<gene>
    <name evidence="1" type="ORF">SAMN05421793_12214</name>
</gene>
<sequence length="149" mass="17253">MMEQKILKPREAREQWIFEELTKNPALGFVECFGNYGAMFGKSEPTFRNEWKQAKQRHSKHITAINELKLDVITQTELKATEMGILDKLGNMKILSEIITNKEEQTADRIRAVDVLNRMQGNYSADNEQSASKTIIWNEIKKYNDGTEL</sequence>
<organism evidence="1 2">
    <name type="scientific">Epilithonimonas hominis</name>
    <dbReference type="NCBI Taxonomy" id="420404"/>
    <lineage>
        <taxon>Bacteria</taxon>
        <taxon>Pseudomonadati</taxon>
        <taxon>Bacteroidota</taxon>
        <taxon>Flavobacteriia</taxon>
        <taxon>Flavobacteriales</taxon>
        <taxon>Weeksellaceae</taxon>
        <taxon>Chryseobacterium group</taxon>
        <taxon>Epilithonimonas</taxon>
    </lineage>
</organism>
<accession>A0A1H6KC32</accession>
<keyword evidence="2" id="KW-1185">Reference proteome</keyword>
<evidence type="ECO:0000313" key="1">
    <source>
        <dbReference type="EMBL" id="SEH71005.1"/>
    </source>
</evidence>
<dbReference type="EMBL" id="FNWX01000022">
    <property type="protein sequence ID" value="SEH71005.1"/>
    <property type="molecule type" value="Genomic_DNA"/>
</dbReference>
<protein>
    <recommendedName>
        <fullName evidence="3">Terminase small subunit</fullName>
    </recommendedName>
</protein>
<name>A0A1H6KC32_9FLAO</name>
<proteinExistence type="predicted"/>
<dbReference type="STRING" id="420404.SAMN05421793_12214"/>